<keyword evidence="7 8" id="KW-0472">Membrane</keyword>
<evidence type="ECO:0000256" key="1">
    <source>
        <dbReference type="ARBA" id="ARBA00004651"/>
    </source>
</evidence>
<evidence type="ECO:0000256" key="7">
    <source>
        <dbReference type="ARBA" id="ARBA00023136"/>
    </source>
</evidence>
<feature type="transmembrane region" description="Helical" evidence="8">
    <location>
        <begin position="125"/>
        <end position="142"/>
    </location>
</feature>
<evidence type="ECO:0000256" key="2">
    <source>
        <dbReference type="ARBA" id="ARBA00022475"/>
    </source>
</evidence>
<comment type="caution">
    <text evidence="10">The sequence shown here is derived from an EMBL/GenBank/DDBJ whole genome shotgun (WGS) entry which is preliminary data.</text>
</comment>
<name>A0ABQ1FA77_9SPHN</name>
<feature type="transmembrane region" description="Helical" evidence="8">
    <location>
        <begin position="95"/>
        <end position="113"/>
    </location>
</feature>
<keyword evidence="11" id="KW-1185">Reference proteome</keyword>
<feature type="transmembrane region" description="Helical" evidence="8">
    <location>
        <begin position="222"/>
        <end position="242"/>
    </location>
</feature>
<evidence type="ECO:0000259" key="9">
    <source>
        <dbReference type="Pfam" id="PF13231"/>
    </source>
</evidence>
<evidence type="ECO:0000256" key="5">
    <source>
        <dbReference type="ARBA" id="ARBA00022692"/>
    </source>
</evidence>
<evidence type="ECO:0000313" key="10">
    <source>
        <dbReference type="EMBL" id="GGA04797.1"/>
    </source>
</evidence>
<feature type="transmembrane region" description="Helical" evidence="8">
    <location>
        <begin position="194"/>
        <end position="210"/>
    </location>
</feature>
<dbReference type="Proteomes" id="UP000603317">
    <property type="component" value="Unassembled WGS sequence"/>
</dbReference>
<feature type="transmembrane region" description="Helical" evidence="8">
    <location>
        <begin position="352"/>
        <end position="370"/>
    </location>
</feature>
<dbReference type="PANTHER" id="PTHR33908:SF11">
    <property type="entry name" value="MEMBRANE PROTEIN"/>
    <property type="match status" value="1"/>
</dbReference>
<dbReference type="PANTHER" id="PTHR33908">
    <property type="entry name" value="MANNOSYLTRANSFERASE YKCB-RELATED"/>
    <property type="match status" value="1"/>
</dbReference>
<keyword evidence="5 8" id="KW-0812">Transmembrane</keyword>
<dbReference type="Pfam" id="PF13231">
    <property type="entry name" value="PMT_2"/>
    <property type="match status" value="1"/>
</dbReference>
<feature type="transmembrane region" description="Helical" evidence="8">
    <location>
        <begin position="301"/>
        <end position="321"/>
    </location>
</feature>
<feature type="transmembrane region" description="Helical" evidence="8">
    <location>
        <begin position="26"/>
        <end position="48"/>
    </location>
</feature>
<evidence type="ECO:0000256" key="3">
    <source>
        <dbReference type="ARBA" id="ARBA00022676"/>
    </source>
</evidence>
<reference evidence="11" key="1">
    <citation type="journal article" date="2019" name="Int. J. Syst. Evol. Microbiol.">
        <title>The Global Catalogue of Microorganisms (GCM) 10K type strain sequencing project: providing services to taxonomists for standard genome sequencing and annotation.</title>
        <authorList>
            <consortium name="The Broad Institute Genomics Platform"/>
            <consortium name="The Broad Institute Genome Sequencing Center for Infectious Disease"/>
            <person name="Wu L."/>
            <person name="Ma J."/>
        </authorList>
    </citation>
    <scope>NUCLEOTIDE SEQUENCE [LARGE SCALE GENOMIC DNA]</scope>
    <source>
        <strain evidence="11">CGMCC 1.15297</strain>
    </source>
</reference>
<keyword evidence="4" id="KW-0808">Transferase</keyword>
<protein>
    <recommendedName>
        <fullName evidence="9">Glycosyltransferase RgtA/B/C/D-like domain-containing protein</fullName>
    </recommendedName>
</protein>
<evidence type="ECO:0000313" key="11">
    <source>
        <dbReference type="Proteomes" id="UP000603317"/>
    </source>
</evidence>
<dbReference type="RefSeq" id="WP_188641915.1">
    <property type="nucleotide sequence ID" value="NZ_BMID01000001.1"/>
</dbReference>
<keyword evidence="2" id="KW-1003">Cell membrane</keyword>
<evidence type="ECO:0000256" key="6">
    <source>
        <dbReference type="ARBA" id="ARBA00022989"/>
    </source>
</evidence>
<keyword evidence="6 8" id="KW-1133">Transmembrane helix</keyword>
<evidence type="ECO:0000256" key="8">
    <source>
        <dbReference type="SAM" id="Phobius"/>
    </source>
</evidence>
<comment type="subcellular location">
    <subcellularLocation>
        <location evidence="1">Cell membrane</location>
        <topology evidence="1">Multi-pass membrane protein</topology>
    </subcellularLocation>
</comment>
<keyword evidence="3" id="KW-0328">Glycosyltransferase</keyword>
<gene>
    <name evidence="10" type="ORF">GCM10010923_12850</name>
</gene>
<feature type="domain" description="Glycosyltransferase RgtA/B/C/D-like" evidence="9">
    <location>
        <begin position="75"/>
        <end position="220"/>
    </location>
</feature>
<dbReference type="InterPro" id="IPR050297">
    <property type="entry name" value="LipidA_mod_glycosyltrf_83"/>
</dbReference>
<proteinExistence type="predicted"/>
<feature type="transmembrane region" description="Helical" evidence="8">
    <location>
        <begin position="327"/>
        <end position="345"/>
    </location>
</feature>
<dbReference type="EMBL" id="BMID01000001">
    <property type="protein sequence ID" value="GGA04797.1"/>
    <property type="molecule type" value="Genomic_DNA"/>
</dbReference>
<organism evidence="10 11">
    <name type="scientific">Blastomonas marina</name>
    <dbReference type="NCBI Taxonomy" id="1867408"/>
    <lineage>
        <taxon>Bacteria</taxon>
        <taxon>Pseudomonadati</taxon>
        <taxon>Pseudomonadota</taxon>
        <taxon>Alphaproteobacteria</taxon>
        <taxon>Sphingomonadales</taxon>
        <taxon>Sphingomonadaceae</taxon>
        <taxon>Blastomonas</taxon>
    </lineage>
</organism>
<evidence type="ECO:0000256" key="4">
    <source>
        <dbReference type="ARBA" id="ARBA00022679"/>
    </source>
</evidence>
<sequence>MTAAPADRAHHAAPNLPRPWYADGRVFLILLLITALTRAASFGNPVLYNDEQFYLLVGSRMLEGALPYVELWDRKPIGLFFIYAATSALGPWDVLQYQVVAGLFAGTTAWVIYRIARMIAPPDGAFIAAACYPIYLAGFSLVGGQAPVFYNLFVALTAWWLARRYRDGNVHKLFFGGCLAMLALGSAMQVKYTVVFEGIYFGLALLWLAHRVGLHRWSILPMALGWVGCALVPTAIALGWYAHHGDMEAYFYANFVSIFERESGISGPLIRLPVLLFFLSPLWLLMLWAPQKLGLKYHGTPVLDFVTGWAIAAFAGFMIIGTYYDHYVGPLLVPFFVLGARALGLHGLRRKLAIGVVVFGVACTILHTVIRVQIDGSREEFAAVRDTVAEAIAPDDCIYVYEGDVALYHATGACTVTPYVFPTHLNSFKEEHALGIDTIAEMERIVAARPKVIVKMAEPYNDPDNARTRAVLEEALAARYERTAALPRGTREVEIWVRR</sequence>
<accession>A0ABQ1FA77</accession>
<feature type="transmembrane region" description="Helical" evidence="8">
    <location>
        <begin position="269"/>
        <end position="289"/>
    </location>
</feature>
<dbReference type="InterPro" id="IPR038731">
    <property type="entry name" value="RgtA/B/C-like"/>
</dbReference>